<organism evidence="3 4">
    <name type="scientific">Kineosporia corallincola</name>
    <dbReference type="NCBI Taxonomy" id="2835133"/>
    <lineage>
        <taxon>Bacteria</taxon>
        <taxon>Bacillati</taxon>
        <taxon>Actinomycetota</taxon>
        <taxon>Actinomycetes</taxon>
        <taxon>Kineosporiales</taxon>
        <taxon>Kineosporiaceae</taxon>
        <taxon>Kineosporia</taxon>
    </lineage>
</organism>
<dbReference type="Pfam" id="PF14016">
    <property type="entry name" value="DUF4232"/>
    <property type="match status" value="1"/>
</dbReference>
<dbReference type="InterPro" id="IPR006311">
    <property type="entry name" value="TAT_signal"/>
</dbReference>
<keyword evidence="1" id="KW-0732">Signal</keyword>
<feature type="domain" description="DUF4232" evidence="2">
    <location>
        <begin position="55"/>
        <end position="193"/>
    </location>
</feature>
<dbReference type="Proteomes" id="UP001197247">
    <property type="component" value="Unassembled WGS sequence"/>
</dbReference>
<accession>A0ABS5TB78</accession>
<protein>
    <submittedName>
        <fullName evidence="3">DUF4232 domain-containing protein</fullName>
    </submittedName>
</protein>
<sequence>MSLSRRSVARPGFLFVASAALAAGCVNPPAQAGSRYAPEPTPTPFGTPTSVVGACPDSGLIASVGVHDAAMGWRGTQLVVSNCGSGTATVSGYPTLIPLDEWEVPLDATLKHGEQSPDGPVARAETFRLKPGESVDSWLTWRNTVDPVQGDRAATAVGYRLEVAGQDGVVVQSQTFADTVDIGSAGLLYVSAWERAE</sequence>
<dbReference type="RefSeq" id="WP_214154353.1">
    <property type="nucleotide sequence ID" value="NZ_JAHBAY010000001.1"/>
</dbReference>
<reference evidence="3 4" key="1">
    <citation type="submission" date="2021-05" db="EMBL/GenBank/DDBJ databases">
        <title>Kineosporia and Streptomyces sp. nov. two new marine actinobacteria isolated from Coral.</title>
        <authorList>
            <person name="Buangrab K."/>
            <person name="Sutthacheep M."/>
            <person name="Yeemin T."/>
            <person name="Harunari E."/>
            <person name="Igarashi Y."/>
            <person name="Kanchanasin P."/>
            <person name="Tanasupawat S."/>
            <person name="Phongsopitanun W."/>
        </authorList>
    </citation>
    <scope>NUCLEOTIDE SEQUENCE [LARGE SCALE GENOMIC DNA]</scope>
    <source>
        <strain evidence="3 4">J2-2</strain>
    </source>
</reference>
<evidence type="ECO:0000256" key="1">
    <source>
        <dbReference type="SAM" id="SignalP"/>
    </source>
</evidence>
<keyword evidence="4" id="KW-1185">Reference proteome</keyword>
<feature type="chain" id="PRO_5045167725" evidence="1">
    <location>
        <begin position="23"/>
        <end position="197"/>
    </location>
</feature>
<comment type="caution">
    <text evidence="3">The sequence shown here is derived from an EMBL/GenBank/DDBJ whole genome shotgun (WGS) entry which is preliminary data.</text>
</comment>
<name>A0ABS5TB78_9ACTN</name>
<proteinExistence type="predicted"/>
<evidence type="ECO:0000313" key="3">
    <source>
        <dbReference type="EMBL" id="MBT0768098.1"/>
    </source>
</evidence>
<dbReference type="InterPro" id="IPR025326">
    <property type="entry name" value="DUF4232"/>
</dbReference>
<dbReference type="EMBL" id="JAHBAY010000001">
    <property type="protein sequence ID" value="MBT0768098.1"/>
    <property type="molecule type" value="Genomic_DNA"/>
</dbReference>
<evidence type="ECO:0000259" key="2">
    <source>
        <dbReference type="Pfam" id="PF14016"/>
    </source>
</evidence>
<dbReference type="PROSITE" id="PS51257">
    <property type="entry name" value="PROKAR_LIPOPROTEIN"/>
    <property type="match status" value="1"/>
</dbReference>
<evidence type="ECO:0000313" key="4">
    <source>
        <dbReference type="Proteomes" id="UP001197247"/>
    </source>
</evidence>
<gene>
    <name evidence="3" type="ORF">KIH74_04140</name>
</gene>
<feature type="signal peptide" evidence="1">
    <location>
        <begin position="1"/>
        <end position="22"/>
    </location>
</feature>
<dbReference type="PROSITE" id="PS51318">
    <property type="entry name" value="TAT"/>
    <property type="match status" value="1"/>
</dbReference>